<organism evidence="2 3">
    <name type="scientific">Ptilorrhoa leucosticta</name>
    <dbReference type="NCBI Taxonomy" id="449384"/>
    <lineage>
        <taxon>Eukaryota</taxon>
        <taxon>Metazoa</taxon>
        <taxon>Chordata</taxon>
        <taxon>Craniata</taxon>
        <taxon>Vertebrata</taxon>
        <taxon>Euteleostomi</taxon>
        <taxon>Archelosauria</taxon>
        <taxon>Archosauria</taxon>
        <taxon>Dinosauria</taxon>
        <taxon>Saurischia</taxon>
        <taxon>Theropoda</taxon>
        <taxon>Coelurosauria</taxon>
        <taxon>Aves</taxon>
        <taxon>Neognathae</taxon>
        <taxon>Neoaves</taxon>
        <taxon>Telluraves</taxon>
        <taxon>Australaves</taxon>
        <taxon>Passeriformes</taxon>
        <taxon>Corvoidea</taxon>
        <taxon>Cinclosomatidae</taxon>
        <taxon>Ptilorrhoa</taxon>
    </lineage>
</organism>
<feature type="transmembrane region" description="Helical" evidence="1">
    <location>
        <begin position="32"/>
        <end position="54"/>
    </location>
</feature>
<keyword evidence="1" id="KW-1133">Transmembrane helix</keyword>
<keyword evidence="3" id="KW-1185">Reference proteome</keyword>
<feature type="non-terminal residue" evidence="2">
    <location>
        <position position="1"/>
    </location>
</feature>
<sequence>DRTMPLSRHTGQIPESTWTLGFREMTEPWKGAVGCLGVAVFFAMTIGIISWQAVEQPPEEWVLRGRDAGMLWERGRGALLLRALPAGRPVLAIAVGSVPATEPPPPRDRCWHDGGQFCYSWEEDAELRLSLEPPAAPGTECYGVRWTPLRPDVTLKDCFSMANVSWYGGPSIRAQRWPLNDAESPAQPLVSGDLGTNPDGFGPVLERYFLGSTGVTVTVAPEVALLLSVESHRQFCLETPAGRAEPLRYQLCCCINRYKSQHLPFPYLSHRRSPIWRYRGPEGSAAKIKRGLRSLVRRLKRHRLQEGVVALGERGTAVLAAADLLVPPERRKRQAPALAEPLELSITLSPYAGVTSPLFLRSLSGGEAAGYWLSRQPRPG</sequence>
<proteinExistence type="predicted"/>
<dbReference type="EMBL" id="VWYY01002243">
    <property type="protein sequence ID" value="NXE43182.1"/>
    <property type="molecule type" value="Genomic_DNA"/>
</dbReference>
<comment type="caution">
    <text evidence="2">The sequence shown here is derived from an EMBL/GenBank/DDBJ whole genome shotgun (WGS) entry which is preliminary data.</text>
</comment>
<dbReference type="AlphaFoldDB" id="A0A7K8MPT2"/>
<keyword evidence="1" id="KW-0812">Transmembrane</keyword>
<evidence type="ECO:0000313" key="3">
    <source>
        <dbReference type="Proteomes" id="UP000547721"/>
    </source>
</evidence>
<dbReference type="InterPro" id="IPR050985">
    <property type="entry name" value="Alpha-glycosidase_related"/>
</dbReference>
<gene>
    <name evidence="2" type="primary">Sp15</name>
    <name evidence="2" type="ORF">PTILEU_R04143</name>
</gene>
<dbReference type="PANTHER" id="PTHR43053:SF6">
    <property type="entry name" value="SITS-BINDING PROTEIN"/>
    <property type="match status" value="1"/>
</dbReference>
<protein>
    <submittedName>
        <fullName evidence="2">SP15 protein</fullName>
    </submittedName>
</protein>
<dbReference type="PANTHER" id="PTHR43053">
    <property type="entry name" value="GLYCOSIDASE FAMILY 31"/>
    <property type="match status" value="1"/>
</dbReference>
<evidence type="ECO:0000256" key="1">
    <source>
        <dbReference type="SAM" id="Phobius"/>
    </source>
</evidence>
<dbReference type="Proteomes" id="UP000547721">
    <property type="component" value="Unassembled WGS sequence"/>
</dbReference>
<name>A0A7K8MPT2_9CORV</name>
<accession>A0A7K8MPT2</accession>
<keyword evidence="1" id="KW-0472">Membrane</keyword>
<evidence type="ECO:0000313" key="2">
    <source>
        <dbReference type="EMBL" id="NXE43182.1"/>
    </source>
</evidence>
<reference evidence="2 3" key="1">
    <citation type="submission" date="2019-09" db="EMBL/GenBank/DDBJ databases">
        <title>Bird 10,000 Genomes (B10K) Project - Family phase.</title>
        <authorList>
            <person name="Zhang G."/>
        </authorList>
    </citation>
    <scope>NUCLEOTIDE SEQUENCE [LARGE SCALE GENOMIC DNA]</scope>
    <source>
        <strain evidence="2">B10K-CU-031-17</strain>
        <tissue evidence="2">Muscle</tissue>
    </source>
</reference>
<feature type="non-terminal residue" evidence="2">
    <location>
        <position position="380"/>
    </location>
</feature>